<dbReference type="Ensembl" id="ENSPLAT00000005561.1">
    <property type="protein sequence ID" value="ENSPLAP00000006849.1"/>
    <property type="gene ID" value="ENSPLAG00000009068.1"/>
</dbReference>
<protein>
    <submittedName>
        <fullName evidence="1">Uncharacterized protein</fullName>
    </submittedName>
</protein>
<dbReference type="AlphaFoldDB" id="A0A3B3U2G9"/>
<accession>A0A3B3U2G9</accession>
<name>A0A3B3U2G9_9TELE</name>
<evidence type="ECO:0000313" key="2">
    <source>
        <dbReference type="Proteomes" id="UP000261500"/>
    </source>
</evidence>
<proteinExistence type="predicted"/>
<organism evidence="1 2">
    <name type="scientific">Poecilia latipinna</name>
    <name type="common">sailfin molly</name>
    <dbReference type="NCBI Taxonomy" id="48699"/>
    <lineage>
        <taxon>Eukaryota</taxon>
        <taxon>Metazoa</taxon>
        <taxon>Chordata</taxon>
        <taxon>Craniata</taxon>
        <taxon>Vertebrata</taxon>
        <taxon>Euteleostomi</taxon>
        <taxon>Actinopterygii</taxon>
        <taxon>Neopterygii</taxon>
        <taxon>Teleostei</taxon>
        <taxon>Neoteleostei</taxon>
        <taxon>Acanthomorphata</taxon>
        <taxon>Ovalentaria</taxon>
        <taxon>Atherinomorphae</taxon>
        <taxon>Cyprinodontiformes</taxon>
        <taxon>Poeciliidae</taxon>
        <taxon>Poeciliinae</taxon>
        <taxon>Poecilia</taxon>
    </lineage>
</organism>
<dbReference type="Proteomes" id="UP000261500">
    <property type="component" value="Unplaced"/>
</dbReference>
<sequence>MDLKLVSSRSMEKYETPSGTWQVELRQHWVSYRRVQLHTKVHILLATVKMQNVSHICHDPEHFQWFLRSWRAHLIWCEGRLNRRKQRCSSPATF</sequence>
<reference evidence="1" key="1">
    <citation type="submission" date="2025-08" db="UniProtKB">
        <authorList>
            <consortium name="Ensembl"/>
        </authorList>
    </citation>
    <scope>IDENTIFICATION</scope>
</reference>
<keyword evidence="2" id="KW-1185">Reference proteome</keyword>
<reference evidence="1" key="2">
    <citation type="submission" date="2025-09" db="UniProtKB">
        <authorList>
            <consortium name="Ensembl"/>
        </authorList>
    </citation>
    <scope>IDENTIFICATION</scope>
</reference>
<evidence type="ECO:0000313" key="1">
    <source>
        <dbReference type="Ensembl" id="ENSPLAP00000006849.1"/>
    </source>
</evidence>